<evidence type="ECO:0000313" key="1">
    <source>
        <dbReference type="EMBL" id="AXK44006.1"/>
    </source>
</evidence>
<dbReference type="Proteomes" id="UP000254508">
    <property type="component" value="Plasmid unnamed"/>
</dbReference>
<geneLocation type="plasmid" evidence="1 2">
    <name>unnamed</name>
</geneLocation>
<name>A0A345YJA4_9SPHN</name>
<organism evidence="1 2">
    <name type="scientific">Erythrobacter aureus</name>
    <dbReference type="NCBI Taxonomy" id="2182384"/>
    <lineage>
        <taxon>Bacteria</taxon>
        <taxon>Pseudomonadati</taxon>
        <taxon>Pseudomonadota</taxon>
        <taxon>Alphaproteobacteria</taxon>
        <taxon>Sphingomonadales</taxon>
        <taxon>Erythrobacteraceae</taxon>
        <taxon>Erythrobacter/Porphyrobacter group</taxon>
        <taxon>Erythrobacter</taxon>
    </lineage>
</organism>
<keyword evidence="1" id="KW-0614">Plasmid</keyword>
<accession>A0A345YJA4</accession>
<dbReference type="OrthoDB" id="9902866at2"/>
<dbReference type="RefSeq" id="WP_115418319.1">
    <property type="nucleotide sequence ID" value="NZ_CP031358.1"/>
</dbReference>
<sequence>MKVLGAQQPDWSANMLITLNNLRRLCSCDLGEFASDDSGPGAYRLVLDEGSQILARVSAEQIEISLISPDGQNSLRVVDKTLALDDEDLGTGVIDETWLRTLLDRWVDLAVEFENIDPRANPKALFQAFDETDCHLFVDIFEHVEGHHKKSGHEQQMEMHLVLPTDYWNGRIVSTDAENKHYLITEDDALDAKIEALPMGCEITGLEDGEFGFEFRPIHFTPVRING</sequence>
<evidence type="ECO:0000313" key="2">
    <source>
        <dbReference type="Proteomes" id="UP000254508"/>
    </source>
</evidence>
<protein>
    <submittedName>
        <fullName evidence="1">Uncharacterized protein</fullName>
    </submittedName>
</protein>
<keyword evidence="2" id="KW-1185">Reference proteome</keyword>
<reference evidence="1 2" key="1">
    <citation type="submission" date="2018-07" db="EMBL/GenBank/DDBJ databases">
        <title>Genome sequence of Erythrobacter strain YH-07, an antagonistic bacterium isolated from Yellow Sea.</title>
        <authorList>
            <person name="Tang T."/>
            <person name="Liu Q."/>
            <person name="Sun X."/>
        </authorList>
    </citation>
    <scope>NUCLEOTIDE SEQUENCE [LARGE SCALE GENOMIC DNA]</scope>
    <source>
        <strain evidence="1 2">YH-07</strain>
        <plasmid evidence="1 2">unnamed</plasmid>
    </source>
</reference>
<dbReference type="AlphaFoldDB" id="A0A345YJA4"/>
<gene>
    <name evidence="1" type="ORF">DVR09_16260</name>
</gene>
<dbReference type="EMBL" id="CP031358">
    <property type="protein sequence ID" value="AXK44006.1"/>
    <property type="molecule type" value="Genomic_DNA"/>
</dbReference>
<proteinExistence type="predicted"/>
<dbReference type="KEGG" id="err:DVR09_16260"/>